<reference evidence="1 2" key="1">
    <citation type="submission" date="2023-12" db="EMBL/GenBank/DDBJ databases">
        <title>Description of an unclassified Opitutus bacterium of Verrucomicrobiota.</title>
        <authorList>
            <person name="Zhang D.-F."/>
        </authorList>
    </citation>
    <scope>NUCLEOTIDE SEQUENCE [LARGE SCALE GENOMIC DNA]</scope>
    <source>
        <strain evidence="1 2">WL0086</strain>
    </source>
</reference>
<sequence length="130" mass="14141">MLFQKKSSAPLSLPQSEREAIVDLLHLCLYADSHISLKEGQFIADVVDVIGWDANLSFPVYESRSIAAARVARGGGKEKQDFLSFAAERLQSPEGRLLAVELCRDLAAADGTVQREATVIGEIVKALDAR</sequence>
<evidence type="ECO:0000313" key="2">
    <source>
        <dbReference type="Proteomes" id="UP000738431"/>
    </source>
</evidence>
<gene>
    <name evidence="1" type="ORF">K1X11_000330</name>
</gene>
<name>A0ABZ1CB84_9BACT</name>
<dbReference type="EMBL" id="CP139781">
    <property type="protein sequence ID" value="WRQ87834.1"/>
    <property type="molecule type" value="Genomic_DNA"/>
</dbReference>
<dbReference type="Proteomes" id="UP000738431">
    <property type="component" value="Chromosome"/>
</dbReference>
<dbReference type="Gene3D" id="1.10.3680.10">
    <property type="entry name" value="TerB-like"/>
    <property type="match status" value="1"/>
</dbReference>
<keyword evidence="2" id="KW-1185">Reference proteome</keyword>
<dbReference type="InterPro" id="IPR029024">
    <property type="entry name" value="TerB-like"/>
</dbReference>
<organism evidence="1 2">
    <name type="scientific">Actomonas aquatica</name>
    <dbReference type="NCBI Taxonomy" id="2866162"/>
    <lineage>
        <taxon>Bacteria</taxon>
        <taxon>Pseudomonadati</taxon>
        <taxon>Verrucomicrobiota</taxon>
        <taxon>Opitutia</taxon>
        <taxon>Opitutales</taxon>
        <taxon>Opitutaceae</taxon>
        <taxon>Actomonas</taxon>
    </lineage>
</organism>
<dbReference type="SUPFAM" id="SSF158682">
    <property type="entry name" value="TerB-like"/>
    <property type="match status" value="1"/>
</dbReference>
<protein>
    <recommendedName>
        <fullName evidence="3">Co-chaperone DjlA N-terminal domain-containing protein</fullName>
    </recommendedName>
</protein>
<accession>A0ABZ1CB84</accession>
<dbReference type="RefSeq" id="WP_221029124.1">
    <property type="nucleotide sequence ID" value="NZ_CP139781.1"/>
</dbReference>
<proteinExistence type="predicted"/>
<evidence type="ECO:0000313" key="1">
    <source>
        <dbReference type="EMBL" id="WRQ87834.1"/>
    </source>
</evidence>
<evidence type="ECO:0008006" key="3">
    <source>
        <dbReference type="Google" id="ProtNLM"/>
    </source>
</evidence>